<sequence>MAAPEGPASGPHGELDAGEAVRRAVVELAAIAQTGLHYNRDVFDRARYAQVADVAEALRALVTPGPMEELAPLVDPDGGHATPKVDVRGVVFDDRDRVLLVRERSDGLWTPPGGWCDPLEPPTRSALREISEEAGVEARALRLAALLDRDTRGHEPRMPVTVYKLFFVCEVLDRGTGTRDAKEILDVGWFAMDQLPPLSLARVSREELEICHRSWLDPSLPTVVD</sequence>
<reference evidence="4 5" key="1">
    <citation type="submission" date="2018-10" db="EMBL/GenBank/DDBJ databases">
        <title>Genomic Encyclopedia of Archaeal and Bacterial Type Strains, Phase II (KMG-II): from individual species to whole genera.</title>
        <authorList>
            <person name="Goeker M."/>
        </authorList>
    </citation>
    <scope>NUCLEOTIDE SEQUENCE [LARGE SCALE GENOMIC DNA]</scope>
    <source>
        <strain evidence="4 5">RP-AC37</strain>
    </source>
</reference>
<dbReference type="InParanoid" id="A0A420XPP5"/>
<keyword evidence="2" id="KW-0378">Hydrolase</keyword>
<keyword evidence="5" id="KW-1185">Reference proteome</keyword>
<organism evidence="4 5">
    <name type="scientific">Motilibacter peucedani</name>
    <dbReference type="NCBI Taxonomy" id="598650"/>
    <lineage>
        <taxon>Bacteria</taxon>
        <taxon>Bacillati</taxon>
        <taxon>Actinomycetota</taxon>
        <taxon>Actinomycetes</taxon>
        <taxon>Motilibacterales</taxon>
        <taxon>Motilibacteraceae</taxon>
        <taxon>Motilibacter</taxon>
    </lineage>
</organism>
<dbReference type="InterPro" id="IPR000086">
    <property type="entry name" value="NUDIX_hydrolase_dom"/>
</dbReference>
<dbReference type="PANTHER" id="PTHR43046">
    <property type="entry name" value="GDP-MANNOSE MANNOSYL HYDROLASE"/>
    <property type="match status" value="1"/>
</dbReference>
<dbReference type="Gene3D" id="6.10.250.1120">
    <property type="match status" value="1"/>
</dbReference>
<dbReference type="Pfam" id="PF00293">
    <property type="entry name" value="NUDIX"/>
    <property type="match status" value="1"/>
</dbReference>
<dbReference type="SUPFAM" id="SSF55811">
    <property type="entry name" value="Nudix"/>
    <property type="match status" value="1"/>
</dbReference>
<proteinExistence type="predicted"/>
<protein>
    <submittedName>
        <fullName evidence="4">ADP-ribose pyrophosphatase YjhB (NUDIX family)</fullName>
    </submittedName>
</protein>
<evidence type="ECO:0000313" key="4">
    <source>
        <dbReference type="EMBL" id="RKS75237.1"/>
    </source>
</evidence>
<accession>A0A420XPP5</accession>
<name>A0A420XPP5_9ACTN</name>
<comment type="caution">
    <text evidence="4">The sequence shown here is derived from an EMBL/GenBank/DDBJ whole genome shotgun (WGS) entry which is preliminary data.</text>
</comment>
<dbReference type="InterPro" id="IPR059176">
    <property type="entry name" value="UDP-X_N"/>
</dbReference>
<dbReference type="EMBL" id="RBWV01000011">
    <property type="protein sequence ID" value="RKS75237.1"/>
    <property type="molecule type" value="Genomic_DNA"/>
</dbReference>
<dbReference type="Pfam" id="PF12535">
    <property type="entry name" value="Nudix_N"/>
    <property type="match status" value="1"/>
</dbReference>
<evidence type="ECO:0000313" key="5">
    <source>
        <dbReference type="Proteomes" id="UP000281955"/>
    </source>
</evidence>
<dbReference type="AlphaFoldDB" id="A0A420XPP5"/>
<evidence type="ECO:0000256" key="2">
    <source>
        <dbReference type="ARBA" id="ARBA00022801"/>
    </source>
</evidence>
<comment type="cofactor">
    <cofactor evidence="1">
        <name>Mg(2+)</name>
        <dbReference type="ChEBI" id="CHEBI:18420"/>
    </cofactor>
</comment>
<dbReference type="Gene3D" id="3.90.79.10">
    <property type="entry name" value="Nucleoside Triphosphate Pyrophosphohydrolase"/>
    <property type="match status" value="1"/>
</dbReference>
<dbReference type="Proteomes" id="UP000281955">
    <property type="component" value="Unassembled WGS sequence"/>
</dbReference>
<dbReference type="PROSITE" id="PS51462">
    <property type="entry name" value="NUDIX"/>
    <property type="match status" value="1"/>
</dbReference>
<dbReference type="InterPro" id="IPR015797">
    <property type="entry name" value="NUDIX_hydrolase-like_dom_sf"/>
</dbReference>
<dbReference type="GO" id="GO:0016787">
    <property type="term" value="F:hydrolase activity"/>
    <property type="evidence" value="ECO:0007669"/>
    <property type="project" value="UniProtKB-KW"/>
</dbReference>
<gene>
    <name evidence="4" type="ORF">CLV35_1696</name>
</gene>
<feature type="domain" description="Nudix hydrolase" evidence="3">
    <location>
        <begin position="82"/>
        <end position="213"/>
    </location>
</feature>
<evidence type="ECO:0000256" key="1">
    <source>
        <dbReference type="ARBA" id="ARBA00001946"/>
    </source>
</evidence>
<evidence type="ECO:0000259" key="3">
    <source>
        <dbReference type="PROSITE" id="PS51462"/>
    </source>
</evidence>
<dbReference type="PANTHER" id="PTHR43046:SF16">
    <property type="entry name" value="ADP-RIBOSE PYROPHOSPHATASE YJHB-RELATED"/>
    <property type="match status" value="1"/>
</dbReference>
<dbReference type="RefSeq" id="WP_231121619.1">
    <property type="nucleotide sequence ID" value="NZ_RBWV01000011.1"/>
</dbReference>